<protein>
    <submittedName>
        <fullName evidence="3">Uncharacterized protein</fullName>
    </submittedName>
</protein>
<feature type="domain" description="Zinc beta-ribbon finger putative" evidence="2">
    <location>
        <begin position="3"/>
        <end position="40"/>
    </location>
</feature>
<organism evidence="3 4">
    <name type="scientific">Neptunitalea lumnitzerae</name>
    <dbReference type="NCBI Taxonomy" id="2965509"/>
    <lineage>
        <taxon>Bacteria</taxon>
        <taxon>Pseudomonadati</taxon>
        <taxon>Bacteroidota</taxon>
        <taxon>Flavobacteriia</taxon>
        <taxon>Flavobacteriales</taxon>
        <taxon>Flavobacteriaceae</taxon>
        <taxon>Neptunitalea</taxon>
    </lineage>
</organism>
<dbReference type="Pfam" id="PF19898">
    <property type="entry name" value="DUF6371"/>
    <property type="match status" value="1"/>
</dbReference>
<gene>
    <name evidence="3" type="ORF">Y10_00630</name>
</gene>
<dbReference type="Proteomes" id="UP001143543">
    <property type="component" value="Unassembled WGS sequence"/>
</dbReference>
<dbReference type="InterPro" id="IPR045951">
    <property type="entry name" value="DUF6371"/>
</dbReference>
<comment type="caution">
    <text evidence="3">The sequence shown here is derived from an EMBL/GenBank/DDBJ whole genome shotgun (WGS) entry which is preliminary data.</text>
</comment>
<keyword evidence="4" id="KW-1185">Reference proteome</keyword>
<evidence type="ECO:0000259" key="1">
    <source>
        <dbReference type="Pfam" id="PF19898"/>
    </source>
</evidence>
<evidence type="ECO:0000259" key="2">
    <source>
        <dbReference type="Pfam" id="PF21957"/>
    </source>
</evidence>
<dbReference type="EMBL" id="BRVO01000001">
    <property type="protein sequence ID" value="GLB47695.1"/>
    <property type="molecule type" value="Genomic_DNA"/>
</dbReference>
<dbReference type="NCBIfam" id="NF040506">
    <property type="entry name" value="PG0870_Nterm"/>
    <property type="match status" value="1"/>
</dbReference>
<dbReference type="Pfam" id="PF21957">
    <property type="entry name" value="Zn_ribbon_16"/>
    <property type="match status" value="1"/>
</dbReference>
<evidence type="ECO:0000313" key="3">
    <source>
        <dbReference type="EMBL" id="GLB47695.1"/>
    </source>
</evidence>
<dbReference type="InterPro" id="IPR047731">
    <property type="entry name" value="Zinc_ribbon_put"/>
</dbReference>
<sequence length="267" mass="31425">MVKKKAFVKYVDNQNNHYLEDHSGRCDRESKCKYHLSPKGNNPITTNSYREQPEHPTFHNENVIQTYGNSYNNNHFIHFLAQYFTEDELIDVIKRYCISTSTYWKGATIFWQIDEKLNIHAGKVMLYNISTGKRIKKPFPHINWMHNVLQMKDFVLQQCLFGLHNLEDHPVEKAICIVESEKTAIIMSIYYPNNLWLATGSKSNFKLELLKPLKQYNILAFPDKTEYENWNSKTQQLNKYGFNIKCSTYIENLNVKEGVDLVDLVID</sequence>
<proteinExistence type="predicted"/>
<accession>A0ABQ5ME95</accession>
<reference evidence="3" key="1">
    <citation type="submission" date="2022-07" db="EMBL/GenBank/DDBJ databases">
        <title>Taxonomy of Novel Oxalotrophic and Methylotrophic Bacteria.</title>
        <authorList>
            <person name="Sahin N."/>
            <person name="Tani A."/>
        </authorList>
    </citation>
    <scope>NUCLEOTIDE SEQUENCE</scope>
    <source>
        <strain evidence="3">Y10</strain>
    </source>
</reference>
<feature type="domain" description="DUF6371" evidence="1">
    <location>
        <begin position="74"/>
        <end position="224"/>
    </location>
</feature>
<evidence type="ECO:0000313" key="4">
    <source>
        <dbReference type="Proteomes" id="UP001143543"/>
    </source>
</evidence>
<name>A0ABQ5ME95_9FLAO</name>